<dbReference type="Proteomes" id="UP000332933">
    <property type="component" value="Unassembled WGS sequence"/>
</dbReference>
<organism evidence="3 4">
    <name type="scientific">Aphanomyces stellatus</name>
    <dbReference type="NCBI Taxonomy" id="120398"/>
    <lineage>
        <taxon>Eukaryota</taxon>
        <taxon>Sar</taxon>
        <taxon>Stramenopiles</taxon>
        <taxon>Oomycota</taxon>
        <taxon>Saprolegniomycetes</taxon>
        <taxon>Saprolegniales</taxon>
        <taxon>Verrucalvaceae</taxon>
        <taxon>Aphanomyces</taxon>
    </lineage>
</organism>
<evidence type="ECO:0000256" key="1">
    <source>
        <dbReference type="SAM" id="Coils"/>
    </source>
</evidence>
<evidence type="ECO:0000313" key="2">
    <source>
        <dbReference type="EMBL" id="KAF0683057.1"/>
    </source>
</evidence>
<evidence type="ECO:0000313" key="3">
    <source>
        <dbReference type="EMBL" id="VFU01501.1"/>
    </source>
</evidence>
<gene>
    <name evidence="3" type="primary">Aste57867_24867</name>
    <name evidence="2" type="ORF">As57867_024789</name>
    <name evidence="3" type="ORF">ASTE57867_24867</name>
</gene>
<protein>
    <submittedName>
        <fullName evidence="3">Aste57867_24867 protein</fullName>
    </submittedName>
</protein>
<name>A0A485LT08_9STRA</name>
<keyword evidence="4" id="KW-1185">Reference proteome</keyword>
<reference evidence="2" key="2">
    <citation type="submission" date="2019-06" db="EMBL/GenBank/DDBJ databases">
        <title>Genomics analysis of Aphanomyces spp. identifies a new class of oomycete effector associated with host adaptation.</title>
        <authorList>
            <person name="Gaulin E."/>
        </authorList>
    </citation>
    <scope>NUCLEOTIDE SEQUENCE</scope>
    <source>
        <strain evidence="2">CBS 578.67</strain>
    </source>
</reference>
<dbReference type="AlphaFoldDB" id="A0A485LT08"/>
<evidence type="ECO:0000313" key="4">
    <source>
        <dbReference type="Proteomes" id="UP000332933"/>
    </source>
</evidence>
<dbReference type="EMBL" id="VJMH01007453">
    <property type="protein sequence ID" value="KAF0683057.1"/>
    <property type="molecule type" value="Genomic_DNA"/>
</dbReference>
<proteinExistence type="predicted"/>
<feature type="coiled-coil region" evidence="1">
    <location>
        <begin position="49"/>
        <end position="97"/>
    </location>
</feature>
<dbReference type="EMBL" id="CAADRA010007479">
    <property type="protein sequence ID" value="VFU01501.1"/>
    <property type="molecule type" value="Genomic_DNA"/>
</dbReference>
<keyword evidence="1" id="KW-0175">Coiled coil</keyword>
<reference evidence="3 4" key="1">
    <citation type="submission" date="2019-03" db="EMBL/GenBank/DDBJ databases">
        <authorList>
            <person name="Gaulin E."/>
            <person name="Dumas B."/>
        </authorList>
    </citation>
    <scope>NUCLEOTIDE SEQUENCE [LARGE SCALE GENOMIC DNA]</scope>
    <source>
        <strain evidence="3">CBS 568.67</strain>
    </source>
</reference>
<accession>A0A485LT08</accession>
<sequence>MYSLYPFNNDRFSVILGALSRCGEQEIDALMERMLDMHEEYALRREVEMETIERDEKESQANIEDLNNKLTSLKASIKDTENKIAHEDEKLKAMSRV</sequence>